<name>A0A4S3JPN2_9EURO</name>
<dbReference type="AlphaFoldDB" id="A0A4S3JPN2"/>
<sequence>MSLAKLLPFAWFFKKSREDHFSRPAFDNLPLRKGDPKGSAWGLWGGNDELGTLNLISEDVVRATRSEVFLGKAINLKYLEQKSLHVLRDADVRFVAFH</sequence>
<proteinExistence type="predicted"/>
<accession>A0A4S3JPN2</accession>
<dbReference type="VEuPathDB" id="FungiDB:EYZ11_002869"/>
<dbReference type="EMBL" id="SOSA01000068">
    <property type="protein sequence ID" value="THC97643.1"/>
    <property type="molecule type" value="Genomic_DNA"/>
</dbReference>
<gene>
    <name evidence="1" type="ORF">EYZ11_002869</name>
</gene>
<dbReference type="Proteomes" id="UP000308092">
    <property type="component" value="Unassembled WGS sequence"/>
</dbReference>
<keyword evidence="2" id="KW-1185">Reference proteome</keyword>
<dbReference type="PANTHER" id="PTHR34861">
    <property type="match status" value="1"/>
</dbReference>
<organism evidence="1 2">
    <name type="scientific">Aspergillus tanneri</name>
    <dbReference type="NCBI Taxonomy" id="1220188"/>
    <lineage>
        <taxon>Eukaryota</taxon>
        <taxon>Fungi</taxon>
        <taxon>Dikarya</taxon>
        <taxon>Ascomycota</taxon>
        <taxon>Pezizomycotina</taxon>
        <taxon>Eurotiomycetes</taxon>
        <taxon>Eurotiomycetidae</taxon>
        <taxon>Eurotiales</taxon>
        <taxon>Aspergillaceae</taxon>
        <taxon>Aspergillus</taxon>
        <taxon>Aspergillus subgen. Circumdati</taxon>
    </lineage>
</organism>
<protein>
    <submittedName>
        <fullName evidence="1">Uncharacterized protein</fullName>
    </submittedName>
</protein>
<reference evidence="1 2" key="1">
    <citation type="submission" date="2019-03" db="EMBL/GenBank/DDBJ databases">
        <title>The genome sequence of a newly discovered highly antifungal drug resistant Aspergillus species, Aspergillus tanneri NIH 1004.</title>
        <authorList>
            <person name="Mounaud S."/>
            <person name="Singh I."/>
            <person name="Joardar V."/>
            <person name="Pakala S."/>
            <person name="Pakala S."/>
            <person name="Venepally P."/>
            <person name="Hoover J."/>
            <person name="Nierman W."/>
            <person name="Chung J."/>
            <person name="Losada L."/>
        </authorList>
    </citation>
    <scope>NUCLEOTIDE SEQUENCE [LARGE SCALE GENOMIC DNA]</scope>
    <source>
        <strain evidence="1 2">NIH1004</strain>
    </source>
</reference>
<evidence type="ECO:0000313" key="1">
    <source>
        <dbReference type="EMBL" id="THC97643.1"/>
    </source>
</evidence>
<comment type="caution">
    <text evidence="1">The sequence shown here is derived from an EMBL/GenBank/DDBJ whole genome shotgun (WGS) entry which is preliminary data.</text>
</comment>
<evidence type="ECO:0000313" key="2">
    <source>
        <dbReference type="Proteomes" id="UP000308092"/>
    </source>
</evidence>